<dbReference type="AlphaFoldDB" id="A0A832YSX0"/>
<gene>
    <name evidence="1" type="ORF">EYG76_04240</name>
</gene>
<name>A0A832YSX0_9EURY</name>
<organism evidence="1 2">
    <name type="scientific">Methanothermococcus okinawensis</name>
    <dbReference type="NCBI Taxonomy" id="155863"/>
    <lineage>
        <taxon>Archaea</taxon>
        <taxon>Methanobacteriati</taxon>
        <taxon>Methanobacteriota</taxon>
        <taxon>Methanomada group</taxon>
        <taxon>Methanococci</taxon>
        <taxon>Methanococcales</taxon>
        <taxon>Methanococcaceae</taxon>
        <taxon>Methanothermococcus</taxon>
    </lineage>
</organism>
<proteinExistence type="predicted"/>
<sequence length="167" mass="20028">MDVYEVLFQRCLEHKVILDNQEIPLWKIKREDIENKNINFNLQWENLQGLAISLYEFKKKQSESKELIKLPLYEIIVGIAFLKSKESGYLITDDMSNIYTCINYLSEIITTRINHISRMYYLIKKPLNTNIFDEVILKFPQKKDIRTKNMEDLKKIVFKLKNLDFEV</sequence>
<dbReference type="EMBL" id="DQSV01000084">
    <property type="protein sequence ID" value="HIP17491.1"/>
    <property type="molecule type" value="Genomic_DNA"/>
</dbReference>
<protein>
    <submittedName>
        <fullName evidence="1">Uncharacterized protein</fullName>
    </submittedName>
</protein>
<reference evidence="1" key="1">
    <citation type="journal article" date="2020" name="ISME J.">
        <title>Gammaproteobacteria mediating utilization of methyl-, sulfur- and petroleum organic compounds in deep ocean hydrothermal plumes.</title>
        <authorList>
            <person name="Zhou Z."/>
            <person name="Liu Y."/>
            <person name="Pan J."/>
            <person name="Cron B.R."/>
            <person name="Toner B.M."/>
            <person name="Anantharaman K."/>
            <person name="Breier J.A."/>
            <person name="Dick G.J."/>
            <person name="Li M."/>
        </authorList>
    </citation>
    <scope>NUCLEOTIDE SEQUENCE</scope>
    <source>
        <strain evidence="1">SZUA-1385</strain>
    </source>
</reference>
<evidence type="ECO:0000313" key="2">
    <source>
        <dbReference type="Proteomes" id="UP000605144"/>
    </source>
</evidence>
<dbReference type="Proteomes" id="UP000605144">
    <property type="component" value="Unassembled WGS sequence"/>
</dbReference>
<accession>A0A832YSX0</accession>
<evidence type="ECO:0000313" key="1">
    <source>
        <dbReference type="EMBL" id="HIP17491.1"/>
    </source>
</evidence>
<comment type="caution">
    <text evidence="1">The sequence shown here is derived from an EMBL/GenBank/DDBJ whole genome shotgun (WGS) entry which is preliminary data.</text>
</comment>